<evidence type="ECO:0000313" key="2">
    <source>
        <dbReference type="Proteomes" id="UP000008634"/>
    </source>
</evidence>
<reference evidence="1 2" key="1">
    <citation type="journal article" date="2010" name="Stand. Genomic Sci.">
        <title>Complete genome sequence of Cellulophaga algicola type strain (IC166).</title>
        <authorList>
            <person name="Abt B."/>
            <person name="Lu M."/>
            <person name="Misra M."/>
            <person name="Han C."/>
            <person name="Nolan M."/>
            <person name="Lucas S."/>
            <person name="Hammon N."/>
            <person name="Deshpande S."/>
            <person name="Cheng J.F."/>
            <person name="Tapia R."/>
            <person name="Goodwin L."/>
            <person name="Pitluck S."/>
            <person name="Liolios K."/>
            <person name="Pagani I."/>
            <person name="Ivanova N."/>
            <person name="Mavromatis K."/>
            <person name="Ovchinikova G."/>
            <person name="Pati A."/>
            <person name="Chen A."/>
            <person name="Palaniappan K."/>
            <person name="Land M."/>
            <person name="Hauser L."/>
            <person name="Chang Y.J."/>
            <person name="Jeffries C.D."/>
            <person name="Detter J.C."/>
            <person name="Brambilla E."/>
            <person name="Rohde M."/>
            <person name="Tindall B.J."/>
            <person name="Goker M."/>
            <person name="Woyke T."/>
            <person name="Bristow J."/>
            <person name="Eisen J.A."/>
            <person name="Markowitz V."/>
            <person name="Hugenholtz P."/>
            <person name="Kyrpides N.C."/>
            <person name="Klenk H.P."/>
            <person name="Lapidus A."/>
        </authorList>
    </citation>
    <scope>NUCLEOTIDE SEQUENCE [LARGE SCALE GENOMIC DNA]</scope>
    <source>
        <strain evidence="2">DSM 14237 / IC166 / ACAM 630</strain>
    </source>
</reference>
<name>E6X5S3_CELAD</name>
<dbReference type="Proteomes" id="UP000008634">
    <property type="component" value="Chromosome"/>
</dbReference>
<protein>
    <submittedName>
        <fullName evidence="1">Uncharacterized protein</fullName>
    </submittedName>
</protein>
<organism evidence="1 2">
    <name type="scientific">Cellulophaga algicola (strain DSM 14237 / IC166 / ACAM 630)</name>
    <dbReference type="NCBI Taxonomy" id="688270"/>
    <lineage>
        <taxon>Bacteria</taxon>
        <taxon>Pseudomonadati</taxon>
        <taxon>Bacteroidota</taxon>
        <taxon>Flavobacteriia</taxon>
        <taxon>Flavobacteriales</taxon>
        <taxon>Flavobacteriaceae</taxon>
        <taxon>Cellulophaga</taxon>
    </lineage>
</organism>
<dbReference type="HOGENOM" id="CLU_1841522_0_0_10"/>
<dbReference type="OrthoDB" id="9979945at2"/>
<dbReference type="RefSeq" id="WP_013549925.1">
    <property type="nucleotide sequence ID" value="NC_014934.1"/>
</dbReference>
<dbReference type="AlphaFoldDB" id="E6X5S3"/>
<gene>
    <name evidence="1" type="ordered locus">Celal_1121</name>
</gene>
<keyword evidence="2" id="KW-1185">Reference proteome</keyword>
<dbReference type="KEGG" id="cao:Celal_1121"/>
<sequence>MEKKSKFNLFFKGFKEKTENFSLLFDFLMDFKYKNAWDRDIFPLLESVKTGKSFGVDWSDFIWGTICFRNGYVMFLKESIHQVGRKFPPIKDINGNALVDETGQWLENTEYIELNYSEFLKIPLDEFISICRKWYNEVL</sequence>
<accession>E6X5S3</accession>
<proteinExistence type="predicted"/>
<evidence type="ECO:0000313" key="1">
    <source>
        <dbReference type="EMBL" id="ADV48439.1"/>
    </source>
</evidence>
<dbReference type="EMBL" id="CP002453">
    <property type="protein sequence ID" value="ADV48439.1"/>
    <property type="molecule type" value="Genomic_DNA"/>
</dbReference>